<reference evidence="5 6" key="1">
    <citation type="submission" date="2020-10" db="EMBL/GenBank/DDBJ databases">
        <title>ChiBAC.</title>
        <authorList>
            <person name="Zenner C."/>
            <person name="Hitch T.C.A."/>
            <person name="Clavel T."/>
        </authorList>
    </citation>
    <scope>NUCLEOTIDE SEQUENCE [LARGE SCALE GENOMIC DNA]</scope>
    <source>
        <strain evidence="5 6">DSM 108706</strain>
    </source>
</reference>
<dbReference type="InterPro" id="IPR050340">
    <property type="entry name" value="Cytosolic_Fe-S_CAF"/>
</dbReference>
<dbReference type="NCBIfam" id="TIGR04105">
    <property type="entry name" value="FeFe_hydrog_B1"/>
    <property type="match status" value="1"/>
</dbReference>
<gene>
    <name evidence="5" type="ORF">INF20_02365</name>
</gene>
<evidence type="ECO:0000256" key="2">
    <source>
        <dbReference type="ARBA" id="ARBA00023004"/>
    </source>
</evidence>
<dbReference type="PROSITE" id="PS00198">
    <property type="entry name" value="4FE4S_FER_1"/>
    <property type="match status" value="1"/>
</dbReference>
<sequence>MRNFDSNVQVMKYKVLREVARHSWAGEEIFSVFDDIAAKIVKKGEPSTSCCIYKDRAKVAERIKIALGGNKNNPNIIEVIDIVCDECPEAGHVVTDLCRGCLAHKCAAACRVNAITFGPDNRAKIDKTKCVECGKCAEACPYSAINNFKRPCEKACKADAIHMSETGEAEINNDKCTSCGACMTQCPFGATVDKSYITEVIKLIKESENNTKYKVNAIIAPAFASQFEDVSLGQVVTAIKELGFYNVYEAAQGADVVAYKEAQELEEKGFLTTSCCPAFVRYVKINYPEIAPNISSNLSPMAQLGLILKEKDPECVNVFIGPCTAKKAEIRQDTVKDYIDSALTFEELIALIDSRDIELESLPEDELDDATGFGRQFARSGGVAEAVCEALKEQGSDFQADPIACEGLDKCKMTLLRASKNVLKNNLIEGMACSGGCIGGAGCLTHSDKYRVVIDEHAKEATHKEIKEIVEEIC</sequence>
<evidence type="ECO:0000313" key="5">
    <source>
        <dbReference type="EMBL" id="MBE5035122.1"/>
    </source>
</evidence>
<dbReference type="Pfam" id="PF25160">
    <property type="entry name" value="LdpA_Fe-S-bd"/>
    <property type="match status" value="1"/>
</dbReference>
<keyword evidence="2" id="KW-0408">Iron</keyword>
<keyword evidence="1" id="KW-0479">Metal-binding</keyword>
<dbReference type="InterPro" id="IPR057431">
    <property type="entry name" value="LdpA_Fe-S-bd"/>
</dbReference>
<evidence type="ECO:0000256" key="1">
    <source>
        <dbReference type="ARBA" id="ARBA00022723"/>
    </source>
</evidence>
<evidence type="ECO:0000256" key="3">
    <source>
        <dbReference type="ARBA" id="ARBA00023014"/>
    </source>
</evidence>
<keyword evidence="6" id="KW-1185">Reference proteome</keyword>
<evidence type="ECO:0000313" key="6">
    <source>
        <dbReference type="Proteomes" id="UP001516588"/>
    </source>
</evidence>
<dbReference type="Pfam" id="PF12838">
    <property type="entry name" value="Fer4_7"/>
    <property type="match status" value="1"/>
</dbReference>
<dbReference type="InterPro" id="IPR017900">
    <property type="entry name" value="4Fe4S_Fe_S_CS"/>
</dbReference>
<dbReference type="InterPro" id="IPR027631">
    <property type="entry name" value="Mono_FeFe_hydrog"/>
</dbReference>
<dbReference type="PROSITE" id="PS51379">
    <property type="entry name" value="4FE4S_FER_2"/>
    <property type="match status" value="3"/>
</dbReference>
<feature type="domain" description="4Fe-4S ferredoxin-type" evidence="4">
    <location>
        <begin position="89"/>
        <end position="120"/>
    </location>
</feature>
<accession>A0ABR9QW67</accession>
<dbReference type="RefSeq" id="WP_226384788.1">
    <property type="nucleotide sequence ID" value="NZ_JADCKA010000002.1"/>
</dbReference>
<dbReference type="InterPro" id="IPR004108">
    <property type="entry name" value="Fe_hydrogenase_lsu_C"/>
</dbReference>
<feature type="domain" description="4Fe-4S ferredoxin-type" evidence="4">
    <location>
        <begin position="121"/>
        <end position="151"/>
    </location>
</feature>
<keyword evidence="3" id="KW-0411">Iron-sulfur</keyword>
<organism evidence="5 6">
    <name type="scientific">Gallibacter intestinalis</name>
    <dbReference type="NCBI Taxonomy" id="2779356"/>
    <lineage>
        <taxon>Bacteria</taxon>
        <taxon>Bacillati</taxon>
        <taxon>Bacillota</taxon>
        <taxon>Clostridia</taxon>
        <taxon>Eubacteriales</taxon>
        <taxon>Eubacteriaceae</taxon>
        <taxon>Gallibacter</taxon>
    </lineage>
</organism>
<dbReference type="InterPro" id="IPR017896">
    <property type="entry name" value="4Fe4S_Fe-S-bd"/>
</dbReference>
<dbReference type="Pfam" id="PF02906">
    <property type="entry name" value="Fe_hyd_lg_C"/>
    <property type="match status" value="1"/>
</dbReference>
<dbReference type="EMBL" id="JADCKA010000002">
    <property type="protein sequence ID" value="MBE5035122.1"/>
    <property type="molecule type" value="Genomic_DNA"/>
</dbReference>
<comment type="caution">
    <text evidence="5">The sequence shown here is derived from an EMBL/GenBank/DDBJ whole genome shotgun (WGS) entry which is preliminary data.</text>
</comment>
<proteinExistence type="predicted"/>
<dbReference type="Proteomes" id="UP001516588">
    <property type="component" value="Unassembled WGS sequence"/>
</dbReference>
<name>A0ABR9QW67_9FIRM</name>
<evidence type="ECO:0000259" key="4">
    <source>
        <dbReference type="PROSITE" id="PS51379"/>
    </source>
</evidence>
<dbReference type="PANTHER" id="PTHR11615">
    <property type="entry name" value="NITRATE, FORMATE, IRON DEHYDROGENASE"/>
    <property type="match status" value="1"/>
</dbReference>
<protein>
    <submittedName>
        <fullName evidence="5">4Fe-4S dicluster domain-containing protein</fullName>
    </submittedName>
</protein>
<feature type="domain" description="4Fe-4S ferredoxin-type" evidence="4">
    <location>
        <begin position="167"/>
        <end position="196"/>
    </location>
</feature>